<dbReference type="InterPro" id="IPR006563">
    <property type="entry name" value="POX_dom"/>
</dbReference>
<feature type="region of interest" description="Disordered" evidence="9">
    <location>
        <begin position="322"/>
        <end position="343"/>
    </location>
</feature>
<dbReference type="Gramene" id="PRQ59306">
    <property type="protein sequence ID" value="PRQ59306"/>
    <property type="gene ID" value="RchiOBHm_Chr1g0368731"/>
</dbReference>
<evidence type="ECO:0000256" key="8">
    <source>
        <dbReference type="PROSITE-ProRule" id="PRU00108"/>
    </source>
</evidence>
<dbReference type="GO" id="GO:0003677">
    <property type="term" value="F:DNA binding"/>
    <property type="evidence" value="ECO:0007669"/>
    <property type="project" value="UniProtKB-UniRule"/>
</dbReference>
<proteinExistence type="inferred from homology"/>
<evidence type="ECO:0000256" key="3">
    <source>
        <dbReference type="ARBA" id="ARBA00023015"/>
    </source>
</evidence>
<dbReference type="InterPro" id="IPR009057">
    <property type="entry name" value="Homeodomain-like_sf"/>
</dbReference>
<keyword evidence="5 8" id="KW-0371">Homeobox</keyword>
<dbReference type="GO" id="GO:0006355">
    <property type="term" value="P:regulation of DNA-templated transcription"/>
    <property type="evidence" value="ECO:0007669"/>
    <property type="project" value="InterPro"/>
</dbReference>
<keyword evidence="12" id="KW-1185">Reference proteome</keyword>
<dbReference type="Proteomes" id="UP000238479">
    <property type="component" value="Chromosome 1"/>
</dbReference>
<name>A0A2P6SKV8_ROSCH</name>
<reference evidence="11 12" key="1">
    <citation type="journal article" date="2018" name="Nat. Genet.">
        <title>The Rosa genome provides new insights in the design of modern roses.</title>
        <authorList>
            <person name="Bendahmane M."/>
        </authorList>
    </citation>
    <scope>NUCLEOTIDE SEQUENCE [LARGE SCALE GENOMIC DNA]</scope>
    <source>
        <strain evidence="12">cv. Old Blush</strain>
    </source>
</reference>
<dbReference type="CDD" id="cd00086">
    <property type="entry name" value="homeodomain"/>
    <property type="match status" value="1"/>
</dbReference>
<evidence type="ECO:0000256" key="2">
    <source>
        <dbReference type="ARBA" id="ARBA00006454"/>
    </source>
</evidence>
<evidence type="ECO:0000256" key="6">
    <source>
        <dbReference type="ARBA" id="ARBA00023163"/>
    </source>
</evidence>
<dbReference type="Pfam" id="PF05920">
    <property type="entry name" value="Homeobox_KN"/>
    <property type="match status" value="1"/>
</dbReference>
<evidence type="ECO:0000313" key="11">
    <source>
        <dbReference type="EMBL" id="PRQ59306.1"/>
    </source>
</evidence>
<keyword evidence="6" id="KW-0804">Transcription</keyword>
<feature type="compositionally biased region" description="Polar residues" evidence="9">
    <location>
        <begin position="322"/>
        <end position="342"/>
    </location>
</feature>
<dbReference type="InterPro" id="IPR001356">
    <property type="entry name" value="HD"/>
</dbReference>
<accession>A0A2P6SKV8</accession>
<feature type="compositionally biased region" description="Polar residues" evidence="9">
    <location>
        <begin position="367"/>
        <end position="378"/>
    </location>
</feature>
<comment type="subcellular location">
    <subcellularLocation>
        <location evidence="1 8">Nucleus</location>
    </subcellularLocation>
</comment>
<dbReference type="GO" id="GO:0005634">
    <property type="term" value="C:nucleus"/>
    <property type="evidence" value="ECO:0007669"/>
    <property type="project" value="UniProtKB-SubCell"/>
</dbReference>
<keyword evidence="3" id="KW-0805">Transcription regulation</keyword>
<dbReference type="PROSITE" id="PS50071">
    <property type="entry name" value="HOMEOBOX_2"/>
    <property type="match status" value="1"/>
</dbReference>
<dbReference type="Gene3D" id="1.10.10.60">
    <property type="entry name" value="Homeodomain-like"/>
    <property type="match status" value="1"/>
</dbReference>
<dbReference type="EMBL" id="PDCK01000039">
    <property type="protein sequence ID" value="PRQ59306.1"/>
    <property type="molecule type" value="Genomic_DNA"/>
</dbReference>
<feature type="DNA-binding region" description="Homeobox" evidence="8">
    <location>
        <begin position="265"/>
        <end position="305"/>
    </location>
</feature>
<evidence type="ECO:0000256" key="9">
    <source>
        <dbReference type="SAM" id="MobiDB-lite"/>
    </source>
</evidence>
<dbReference type="AlphaFoldDB" id="A0A2P6SKV8"/>
<keyword evidence="4 8" id="KW-0238">DNA-binding</keyword>
<evidence type="ECO:0000256" key="1">
    <source>
        <dbReference type="ARBA" id="ARBA00004123"/>
    </source>
</evidence>
<dbReference type="Pfam" id="PF07526">
    <property type="entry name" value="POX"/>
    <property type="match status" value="1"/>
</dbReference>
<evidence type="ECO:0000313" key="12">
    <source>
        <dbReference type="Proteomes" id="UP000238479"/>
    </source>
</evidence>
<comment type="caution">
    <text evidence="11">The sequence shown here is derived from an EMBL/GenBank/DDBJ whole genome shotgun (WGS) entry which is preliminary data.</text>
</comment>
<comment type="similarity">
    <text evidence="2">Belongs to the TALE/BELL homeobox family.</text>
</comment>
<evidence type="ECO:0000256" key="4">
    <source>
        <dbReference type="ARBA" id="ARBA00023125"/>
    </source>
</evidence>
<sequence>MADEGFKAFHVPRQSRRDQLRVVNLLTNPPQPQLSLFTPSTMPTPQPPLSPHFSDHDHRVSFEGGEFRSSVPLGPFTGYASILKRSRFLKPAQQLLQDFCGSDRSDSNLPLLNCFIGRGRDQISGVSDRVELQLKNSRLTIMLEEVYKRYKLYCQQMESVVASFETIDGLGNAAPYISFAIKAILKHFGCLKNAILDKLQSKGKSSVGDFSHVEDEIRGVSRRGFHSQNPSHENLTNNFHLSEIRSQRGLPENAVAVMRTWLFEHFLHPYPSDSEKQMLAQQTGLSRTQVSNWFINSRVRLWKPMVEEIHSLETQQAPIVSVSDTTSRNTRMAPSFRSSSLENRLHLENLPQTKRCRTNKHSDLSKQSETQRNAGDYGSLSSNYFRMNTGSHEGEVSLALSLQAKK</sequence>
<dbReference type="OrthoDB" id="10056939at2759"/>
<evidence type="ECO:0000256" key="5">
    <source>
        <dbReference type="ARBA" id="ARBA00023155"/>
    </source>
</evidence>
<dbReference type="SUPFAM" id="SSF46689">
    <property type="entry name" value="Homeodomain-like"/>
    <property type="match status" value="1"/>
</dbReference>
<organism evidence="11 12">
    <name type="scientific">Rosa chinensis</name>
    <name type="common">China rose</name>
    <dbReference type="NCBI Taxonomy" id="74649"/>
    <lineage>
        <taxon>Eukaryota</taxon>
        <taxon>Viridiplantae</taxon>
        <taxon>Streptophyta</taxon>
        <taxon>Embryophyta</taxon>
        <taxon>Tracheophyta</taxon>
        <taxon>Spermatophyta</taxon>
        <taxon>Magnoliopsida</taxon>
        <taxon>eudicotyledons</taxon>
        <taxon>Gunneridae</taxon>
        <taxon>Pentapetalae</taxon>
        <taxon>rosids</taxon>
        <taxon>fabids</taxon>
        <taxon>Rosales</taxon>
        <taxon>Rosaceae</taxon>
        <taxon>Rosoideae</taxon>
        <taxon>Rosoideae incertae sedis</taxon>
        <taxon>Rosa</taxon>
    </lineage>
</organism>
<dbReference type="SMART" id="SM00389">
    <property type="entry name" value="HOX"/>
    <property type="match status" value="1"/>
</dbReference>
<feature type="region of interest" description="Disordered" evidence="9">
    <location>
        <begin position="355"/>
        <end position="378"/>
    </location>
</feature>
<feature type="domain" description="Homeobox" evidence="10">
    <location>
        <begin position="263"/>
        <end position="304"/>
    </location>
</feature>
<dbReference type="OMA" id="WFINSRV"/>
<evidence type="ECO:0000259" key="10">
    <source>
        <dbReference type="PROSITE" id="PS50071"/>
    </source>
</evidence>
<gene>
    <name evidence="11" type="ORF">RchiOBHm_Chr1g0368731</name>
</gene>
<evidence type="ECO:0000256" key="7">
    <source>
        <dbReference type="ARBA" id="ARBA00023242"/>
    </source>
</evidence>
<dbReference type="InterPro" id="IPR050224">
    <property type="entry name" value="TALE_homeobox"/>
</dbReference>
<dbReference type="SMART" id="SM00574">
    <property type="entry name" value="POX"/>
    <property type="match status" value="1"/>
</dbReference>
<dbReference type="PANTHER" id="PTHR11850">
    <property type="entry name" value="HOMEOBOX PROTEIN TRANSCRIPTION FACTORS"/>
    <property type="match status" value="1"/>
</dbReference>
<dbReference type="InterPro" id="IPR008422">
    <property type="entry name" value="KN_HD"/>
</dbReference>
<protein>
    <submittedName>
        <fullName evidence="11">Putative transcription factor Homobox-WOX family</fullName>
    </submittedName>
</protein>
<keyword evidence="7 8" id="KW-0539">Nucleus</keyword>